<dbReference type="Pfam" id="PF13416">
    <property type="entry name" value="SBP_bac_8"/>
    <property type="match status" value="1"/>
</dbReference>
<dbReference type="PIRSF" id="PIRSF019574">
    <property type="entry name" value="Periplasmic_polyamine_BP"/>
    <property type="match status" value="1"/>
</dbReference>
<evidence type="ECO:0000256" key="3">
    <source>
        <dbReference type="ARBA" id="ARBA00022729"/>
    </source>
</evidence>
<evidence type="ECO:0000256" key="5">
    <source>
        <dbReference type="PIRNR" id="PIRNR019574"/>
    </source>
</evidence>
<keyword evidence="3 6" id="KW-0732">Signal</keyword>
<dbReference type="InterPro" id="IPR001188">
    <property type="entry name" value="Sperm_putr-bd"/>
</dbReference>
<dbReference type="SUPFAM" id="SSF53850">
    <property type="entry name" value="Periplasmic binding protein-like II"/>
    <property type="match status" value="1"/>
</dbReference>
<dbReference type="Proteomes" id="UP000192721">
    <property type="component" value="Unassembled WGS sequence"/>
</dbReference>
<keyword evidence="4 5" id="KW-0574">Periplasm</keyword>
<dbReference type="Gene3D" id="3.40.190.10">
    <property type="entry name" value="Periplasmic binding protein-like II"/>
    <property type="match status" value="2"/>
</dbReference>
<keyword evidence="2 5" id="KW-0813">Transport</keyword>
<evidence type="ECO:0000256" key="1">
    <source>
        <dbReference type="ARBA" id="ARBA00004418"/>
    </source>
</evidence>
<evidence type="ECO:0000256" key="6">
    <source>
        <dbReference type="SAM" id="SignalP"/>
    </source>
</evidence>
<comment type="caution">
    <text evidence="7">The sequence shown here is derived from an EMBL/GenBank/DDBJ whole genome shotgun (WGS) entry which is preliminary data.</text>
</comment>
<evidence type="ECO:0000256" key="4">
    <source>
        <dbReference type="ARBA" id="ARBA00022764"/>
    </source>
</evidence>
<dbReference type="CDD" id="cd13590">
    <property type="entry name" value="PBP2_PotD_PotF_like"/>
    <property type="match status" value="1"/>
</dbReference>
<sequence>MKKLALSALLALTWGSAMAEDVLHIYNWNNALSADTAKRFEQSCKCRLVQDYYGDNEEMLAKLAAGAKGYDMVFPTAFAVSTLIKQGKTQPLNKAQLPNWKNLNSGYLKLNAPFDAGNKVAAPTVVSLTLLGYNETQLQKAGVLPQANSWALIFDPAVLAKIKGRVTVLDSQRELMSAALLYLGKDANSTHPADWKAAAEVIRKAKPYWAAFNNQSYIKELTVGNIWVAHGYSNDLFQAQQDAQHAKRPFKLGYQPQKEGNILAVDNMVILKDAPRPDLAHRFINFMLDGKNAAEISNQIGATNPVKAAEAFFKPQIKANPVIMLEPAKGKYVALKDLDVKSRRDLNRLWSQIKIGR</sequence>
<evidence type="ECO:0000256" key="2">
    <source>
        <dbReference type="ARBA" id="ARBA00022448"/>
    </source>
</evidence>
<accession>A0A1W0D4T4</accession>
<dbReference type="InterPro" id="IPR006059">
    <property type="entry name" value="SBP"/>
</dbReference>
<gene>
    <name evidence="7" type="ORF">B0T45_07130</name>
</gene>
<dbReference type="PANTHER" id="PTHR30222">
    <property type="entry name" value="SPERMIDINE/PUTRESCINE-BINDING PERIPLASMIC PROTEIN"/>
    <property type="match status" value="1"/>
</dbReference>
<dbReference type="EMBL" id="MUKV01000006">
    <property type="protein sequence ID" value="OQS41996.1"/>
    <property type="molecule type" value="Genomic_DNA"/>
</dbReference>
<comment type="subcellular location">
    <subcellularLocation>
        <location evidence="1 5">Periplasm</location>
    </subcellularLocation>
</comment>
<dbReference type="PRINTS" id="PR00909">
    <property type="entry name" value="SPERMDNBNDNG"/>
</dbReference>
<evidence type="ECO:0000313" key="8">
    <source>
        <dbReference type="Proteomes" id="UP000192721"/>
    </source>
</evidence>
<dbReference type="RefSeq" id="WP_081555053.1">
    <property type="nucleotide sequence ID" value="NZ_CP109905.1"/>
</dbReference>
<dbReference type="GO" id="GO:0042597">
    <property type="term" value="C:periplasmic space"/>
    <property type="evidence" value="ECO:0007669"/>
    <property type="project" value="UniProtKB-SubCell"/>
</dbReference>
<dbReference type="GO" id="GO:0019808">
    <property type="term" value="F:polyamine binding"/>
    <property type="evidence" value="ECO:0007669"/>
    <property type="project" value="InterPro"/>
</dbReference>
<proteinExistence type="inferred from homology"/>
<dbReference type="GO" id="GO:0015846">
    <property type="term" value="P:polyamine transport"/>
    <property type="evidence" value="ECO:0007669"/>
    <property type="project" value="InterPro"/>
</dbReference>
<dbReference type="PANTHER" id="PTHR30222:SF17">
    <property type="entry name" value="SPERMIDINE_PUTRESCINE-BINDING PERIPLASMIC PROTEIN"/>
    <property type="match status" value="1"/>
</dbReference>
<comment type="function">
    <text evidence="5">Required for the activity of the bacterial periplasmic transport system of putrescine.</text>
</comment>
<evidence type="ECO:0000313" key="7">
    <source>
        <dbReference type="EMBL" id="OQS41996.1"/>
    </source>
</evidence>
<name>A0A1W0D4T4_9NEIS</name>
<feature type="signal peptide" evidence="6">
    <location>
        <begin position="1"/>
        <end position="19"/>
    </location>
</feature>
<feature type="chain" id="PRO_5013365962" description="Putrescine-binding periplasmic protein" evidence="6">
    <location>
        <begin position="20"/>
        <end position="357"/>
    </location>
</feature>
<reference evidence="7 8" key="1">
    <citation type="submission" date="2017-02" db="EMBL/GenBank/DDBJ databases">
        <title>Chromobacterium haemolyticum H5244.</title>
        <authorList>
            <person name="Gulvik C.A."/>
        </authorList>
    </citation>
    <scope>NUCLEOTIDE SEQUENCE [LARGE SCALE GENOMIC DNA]</scope>
    <source>
        <strain evidence="7 8">H5244</strain>
    </source>
</reference>
<comment type="similarity">
    <text evidence="5">Belongs to the bacterial solute-binding protein PotD/PotF family.</text>
</comment>
<organism evidence="7 8">
    <name type="scientific">Chromobacterium haemolyticum</name>
    <dbReference type="NCBI Taxonomy" id="394935"/>
    <lineage>
        <taxon>Bacteria</taxon>
        <taxon>Pseudomonadati</taxon>
        <taxon>Pseudomonadota</taxon>
        <taxon>Betaproteobacteria</taxon>
        <taxon>Neisseriales</taxon>
        <taxon>Chromobacteriaceae</taxon>
        <taxon>Chromobacterium</taxon>
    </lineage>
</organism>
<dbReference type="AlphaFoldDB" id="A0A1W0D4T4"/>
<protein>
    <recommendedName>
        <fullName evidence="5">Putrescine-binding periplasmic protein</fullName>
    </recommendedName>
</protein>